<comment type="subcellular location">
    <subcellularLocation>
        <location evidence="2">Membrane</location>
    </subcellularLocation>
</comment>
<feature type="compositionally biased region" description="Basic residues" evidence="8">
    <location>
        <begin position="617"/>
        <end position="655"/>
    </location>
</feature>
<dbReference type="InterPro" id="IPR024548">
    <property type="entry name" value="Cu2_monoox_C"/>
</dbReference>
<evidence type="ECO:0000256" key="5">
    <source>
        <dbReference type="ARBA" id="ARBA00023136"/>
    </source>
</evidence>
<evidence type="ECO:0000256" key="4">
    <source>
        <dbReference type="ARBA" id="ARBA00022729"/>
    </source>
</evidence>
<feature type="region of interest" description="Disordered" evidence="8">
    <location>
        <begin position="615"/>
        <end position="655"/>
    </location>
</feature>
<evidence type="ECO:0000256" key="3">
    <source>
        <dbReference type="ARBA" id="ARBA00010676"/>
    </source>
</evidence>
<dbReference type="SMART" id="SM00664">
    <property type="entry name" value="DoH"/>
    <property type="match status" value="1"/>
</dbReference>
<sequence>MAAFRTRLFVVAAVTVMSATCLETTFTHSAYLDSAHEKYYLQWMYDADIITFRVEVATLGYVGFGISPNGDMTGSDIVTGFVTDQGDTFFYDRYATARATPTIDASQDWTLEASGENGTHTFLQFSRNLVLCDDTDRTIKAGTTRVIWAYHEEDPRHDTELMYHGETRGARSLMLLSGPQLTGEMPEDVQSMEFLNDAYAVPYKRVTNYLYRGFKVPDVGGKKHVIAFEPVVQPGHEGLVHHIFLYACLEDLNPDLYDGVQHLRQSPDYPEDWRSCKVTIIAWDVGGAGIHYPEQVGLSVGAPGDPTFLLMETHYNNVQHKKGIKDSSGIRLLYTSQLREYDLGFMQLGMEVRRTQAIPPGCQSFVSVGTCYPDCLENAMEEESIDKINVVGVHFHAHLAARKMRMRHVRNGVELPWLGSDENFDFNFQQTVRLQREVEVLKGDYLILECTYNTEDRRETTYGGARTQDEMCLGHILHYPNMKLRRCKSNPHRAAYLAALGATGVTFSAAKNDFVVTRPPHMAGKTMKKLLHHFASWNEELRQKFQEVQITGNTSAICLKKDSSYEEYHQQKVTMREPPPVILRPYKETDVCKTPPTVASSVKLRKESNEYINGIHGAKRKSARKRGSRRKTRKNHRKLNLSPWRHHSGARKTGW</sequence>
<feature type="domain" description="DOMON" evidence="10">
    <location>
        <begin position="37"/>
        <end position="151"/>
    </location>
</feature>
<keyword evidence="4 9" id="KW-0732">Signal</keyword>
<dbReference type="Gene3D" id="2.60.120.230">
    <property type="match status" value="1"/>
</dbReference>
<dbReference type="FunFam" id="2.60.120.230:FF:000001">
    <property type="entry name" value="Monooxygenase, DBH-like 1"/>
    <property type="match status" value="1"/>
</dbReference>
<evidence type="ECO:0000256" key="6">
    <source>
        <dbReference type="ARBA" id="ARBA00023157"/>
    </source>
</evidence>
<dbReference type="GO" id="GO:0042420">
    <property type="term" value="P:dopamine catabolic process"/>
    <property type="evidence" value="ECO:0007669"/>
    <property type="project" value="TreeGrafter"/>
</dbReference>
<dbReference type="CDD" id="cd09631">
    <property type="entry name" value="DOMON_DOH"/>
    <property type="match status" value="1"/>
</dbReference>
<dbReference type="SUPFAM" id="SSF49742">
    <property type="entry name" value="PHM/PNGase F"/>
    <property type="match status" value="2"/>
</dbReference>
<dbReference type="InterPro" id="IPR045266">
    <property type="entry name" value="DOH_DOMON"/>
</dbReference>
<dbReference type="FunFam" id="2.60.40.1210:FF:000001">
    <property type="entry name" value="Monooxygenase, DBH-like 1, like"/>
    <property type="match status" value="1"/>
</dbReference>
<evidence type="ECO:0000256" key="8">
    <source>
        <dbReference type="SAM" id="MobiDB-lite"/>
    </source>
</evidence>
<comment type="cofactor">
    <cofactor evidence="1">
        <name>Cu(2+)</name>
        <dbReference type="ChEBI" id="CHEBI:29036"/>
    </cofactor>
</comment>
<keyword evidence="12" id="KW-1185">Reference proteome</keyword>
<dbReference type="Pfam" id="PF01082">
    <property type="entry name" value="Cu2_monooxygen"/>
    <property type="match status" value="1"/>
</dbReference>
<evidence type="ECO:0000256" key="1">
    <source>
        <dbReference type="ARBA" id="ARBA00001973"/>
    </source>
</evidence>
<evidence type="ECO:0000256" key="2">
    <source>
        <dbReference type="ARBA" id="ARBA00004370"/>
    </source>
</evidence>
<name>A0A8J9W3B8_BRALA</name>
<dbReference type="AlphaFoldDB" id="A0A8J9W3B8"/>
<dbReference type="GO" id="GO:0004500">
    <property type="term" value="F:dopamine beta-monooxygenase activity"/>
    <property type="evidence" value="ECO:0007669"/>
    <property type="project" value="InterPro"/>
</dbReference>
<dbReference type="PANTHER" id="PTHR10157:SF23">
    <property type="entry name" value="MOXD1 HOMOLOG 1"/>
    <property type="match status" value="1"/>
</dbReference>
<dbReference type="InterPro" id="IPR014784">
    <property type="entry name" value="Cu2_ascorb_mOase-like_C"/>
</dbReference>
<evidence type="ECO:0000313" key="11">
    <source>
        <dbReference type="EMBL" id="CAH1230839.1"/>
    </source>
</evidence>
<dbReference type="GO" id="GO:0042421">
    <property type="term" value="P:norepinephrine biosynthetic process"/>
    <property type="evidence" value="ECO:0007669"/>
    <property type="project" value="TreeGrafter"/>
</dbReference>
<protein>
    <submittedName>
        <fullName evidence="11">MOXD1 protein</fullName>
    </submittedName>
</protein>
<reference evidence="11" key="1">
    <citation type="submission" date="2022-01" db="EMBL/GenBank/DDBJ databases">
        <authorList>
            <person name="Braso-Vives M."/>
        </authorList>
    </citation>
    <scope>NUCLEOTIDE SEQUENCE</scope>
</reference>
<dbReference type="GO" id="GO:0005615">
    <property type="term" value="C:extracellular space"/>
    <property type="evidence" value="ECO:0007669"/>
    <property type="project" value="TreeGrafter"/>
</dbReference>
<dbReference type="InterPro" id="IPR008977">
    <property type="entry name" value="PHM/PNGase_F_dom_sf"/>
</dbReference>
<keyword evidence="6" id="KW-1015">Disulfide bond</keyword>
<accession>A0A8J9W3B8</accession>
<feature type="chain" id="PRO_5035437020" evidence="9">
    <location>
        <begin position="22"/>
        <end position="655"/>
    </location>
</feature>
<evidence type="ECO:0000256" key="9">
    <source>
        <dbReference type="SAM" id="SignalP"/>
    </source>
</evidence>
<dbReference type="PANTHER" id="PTHR10157">
    <property type="entry name" value="DOPAMINE BETA HYDROXYLASE RELATED"/>
    <property type="match status" value="1"/>
</dbReference>
<keyword evidence="5" id="KW-0472">Membrane</keyword>
<dbReference type="GO" id="GO:0030667">
    <property type="term" value="C:secretory granule membrane"/>
    <property type="evidence" value="ECO:0007669"/>
    <property type="project" value="TreeGrafter"/>
</dbReference>
<dbReference type="GO" id="GO:0006589">
    <property type="term" value="P:octopamine biosynthetic process"/>
    <property type="evidence" value="ECO:0007669"/>
    <property type="project" value="TreeGrafter"/>
</dbReference>
<dbReference type="Pfam" id="PF03712">
    <property type="entry name" value="Cu2_monoox_C"/>
    <property type="match status" value="1"/>
</dbReference>
<organism evidence="11 12">
    <name type="scientific">Branchiostoma lanceolatum</name>
    <name type="common">Common lancelet</name>
    <name type="synonym">Amphioxus lanceolatum</name>
    <dbReference type="NCBI Taxonomy" id="7740"/>
    <lineage>
        <taxon>Eukaryota</taxon>
        <taxon>Metazoa</taxon>
        <taxon>Chordata</taxon>
        <taxon>Cephalochordata</taxon>
        <taxon>Leptocardii</taxon>
        <taxon>Amphioxiformes</taxon>
        <taxon>Branchiostomatidae</taxon>
        <taxon>Branchiostoma</taxon>
    </lineage>
</organism>
<comment type="similarity">
    <text evidence="3">Belongs to the copper type II ascorbate-dependent monooxygenase family.</text>
</comment>
<evidence type="ECO:0000313" key="12">
    <source>
        <dbReference type="Proteomes" id="UP000838412"/>
    </source>
</evidence>
<dbReference type="Proteomes" id="UP000838412">
    <property type="component" value="Chromosome 1"/>
</dbReference>
<evidence type="ECO:0000259" key="10">
    <source>
        <dbReference type="PROSITE" id="PS50836"/>
    </source>
</evidence>
<proteinExistence type="inferred from homology"/>
<dbReference type="InterPro" id="IPR005018">
    <property type="entry name" value="DOMON_domain"/>
</dbReference>
<dbReference type="InterPro" id="IPR028460">
    <property type="entry name" value="Tbh/DBH"/>
</dbReference>
<dbReference type="Pfam" id="PF03351">
    <property type="entry name" value="DOMON"/>
    <property type="match status" value="1"/>
</dbReference>
<dbReference type="EMBL" id="OV696686">
    <property type="protein sequence ID" value="CAH1230839.1"/>
    <property type="molecule type" value="Genomic_DNA"/>
</dbReference>
<dbReference type="SUPFAM" id="SSF49344">
    <property type="entry name" value="CBD9-like"/>
    <property type="match status" value="1"/>
</dbReference>
<dbReference type="InterPro" id="IPR000945">
    <property type="entry name" value="DBH-like"/>
</dbReference>
<gene>
    <name evidence="11" type="primary">MOXD1</name>
    <name evidence="11" type="ORF">BLAG_LOCUS1159</name>
</gene>
<dbReference type="GO" id="GO:0005507">
    <property type="term" value="F:copper ion binding"/>
    <property type="evidence" value="ECO:0007669"/>
    <property type="project" value="InterPro"/>
</dbReference>
<dbReference type="InterPro" id="IPR036939">
    <property type="entry name" value="Cu2_ascorb_mOase_N_sf"/>
</dbReference>
<evidence type="ECO:0000256" key="7">
    <source>
        <dbReference type="ARBA" id="ARBA00023180"/>
    </source>
</evidence>
<dbReference type="PRINTS" id="PR00767">
    <property type="entry name" value="DBMONOXGNASE"/>
</dbReference>
<keyword evidence="7" id="KW-0325">Glycoprotein</keyword>
<feature type="signal peptide" evidence="9">
    <location>
        <begin position="1"/>
        <end position="21"/>
    </location>
</feature>
<dbReference type="InterPro" id="IPR000323">
    <property type="entry name" value="Cu2_ascorb_mOase_N"/>
</dbReference>
<dbReference type="PROSITE" id="PS50836">
    <property type="entry name" value="DOMON"/>
    <property type="match status" value="1"/>
</dbReference>
<dbReference type="Gene3D" id="2.60.40.1210">
    <property type="entry name" value="Cellobiose dehydrogenase, cytochrome domain"/>
    <property type="match status" value="1"/>
</dbReference>
<dbReference type="Gene3D" id="2.60.120.310">
    <property type="entry name" value="Copper type II, ascorbate-dependent monooxygenase, N-terminal domain"/>
    <property type="match status" value="1"/>
</dbReference>
<dbReference type="OrthoDB" id="10003276at2759"/>